<feature type="transmembrane region" description="Helical" evidence="1">
    <location>
        <begin position="343"/>
        <end position="366"/>
    </location>
</feature>
<dbReference type="Pfam" id="PF16076">
    <property type="entry name" value="Acyltransf_C"/>
    <property type="match status" value="1"/>
</dbReference>
<dbReference type="CDD" id="cd07990">
    <property type="entry name" value="LPLAT_LCLAT1-like"/>
    <property type="match status" value="1"/>
</dbReference>
<dbReference type="SMART" id="SM00563">
    <property type="entry name" value="PlsC"/>
    <property type="match status" value="1"/>
</dbReference>
<proteinExistence type="predicted"/>
<feature type="transmembrane region" description="Helical" evidence="1">
    <location>
        <begin position="430"/>
        <end position="451"/>
    </location>
</feature>
<evidence type="ECO:0000256" key="1">
    <source>
        <dbReference type="SAM" id="Phobius"/>
    </source>
</evidence>
<feature type="transmembrane region" description="Helical" evidence="1">
    <location>
        <begin position="148"/>
        <end position="166"/>
    </location>
</feature>
<evidence type="ECO:0000313" key="3">
    <source>
        <dbReference type="EMBL" id="CAJ0569034.1"/>
    </source>
</evidence>
<feature type="transmembrane region" description="Helical" evidence="1">
    <location>
        <begin position="319"/>
        <end position="337"/>
    </location>
</feature>
<dbReference type="GO" id="GO:0016746">
    <property type="term" value="F:acyltransferase activity"/>
    <property type="evidence" value="ECO:0007669"/>
    <property type="project" value="InterPro"/>
</dbReference>
<feature type="domain" description="Phospholipid/glycerol acyltransferase" evidence="2">
    <location>
        <begin position="530"/>
        <end position="656"/>
    </location>
</feature>
<dbReference type="PANTHER" id="PTHR28658:SF1">
    <property type="entry name" value="MAJOR FACILITATOR SUPERFAMILY DOMAIN CONTAINING 13B"/>
    <property type="match status" value="1"/>
</dbReference>
<dbReference type="EMBL" id="CATQJA010001889">
    <property type="protein sequence ID" value="CAJ0569034.1"/>
    <property type="molecule type" value="Genomic_DNA"/>
</dbReference>
<dbReference type="Pfam" id="PF13347">
    <property type="entry name" value="MFS_2"/>
    <property type="match status" value="1"/>
</dbReference>
<sequence length="805" mass="90620">MRFGVQVSSPLVAIGASQFALSLLQVVFMFFYVKVYLNVFHVSQWWFNVAQALFMVWNAVNDPLFGYLQDSNTGWMRSRTAVLTRFSPFLCGSFVLLWFPWDISGSWLEGLHLICALFLYDAFFSAMGVSWAALFADSTKDARSRAAAMKYSQMAILGSVNGIAIMEKASHSLENFSAFQTGAILMALLALFCLLSAGSYRPTLPISREKDDEERLLNGDEAAISEHEPVNLSHAFELTRQTVRQHDFLFIIATNFIHIMRSVAHLNFASITTEILVPQDILPRGSLKLSVFYGFCTLGPQLIIIALEKVVVRVGAGRLLLFSYLVSAITAICFSFFSGWPYIVMLFMLIDAITVHSAAPLFNIIISDYIDEDTKRYSRRSPISSFVFSLNALFTKPAQSVAPVLIVQLLNAYGYQAYLVDKLSTEALRAAVQYVLYGTPLVLGALQYCVFSRYSLMHKPSKELVPFATLSLGVGAISWVAPKRRVFDARPPPLRSLHAAVSLLVFENWSSVQISLYGDVEQLKSARERAVIMSNHQSNVDWAVIMGLAARQKDNERGFRVMVKHAIHYVPLFGWYIFQHGYIYVRRFGEFVSTPVRRQLHFLDGLPEPYWLLIFPEGTRFTAKRPKLIEASQQFCEKEGMPKLSHVLTPRVGGLHLAREHLKSLDAVYDVTIGYGQTRLPGRTGIAPGMFEYVCGAQGRRLCVHIKRFPVSEVPTDKQALKAWLYQRYQEKDRLLTQFEETGEFPDVVSADEPTLSIAKTLPSTIFFVAALAAPLFSTKVRTTYLCTIASFPLLIGWLHLRKCV</sequence>
<name>A0AA36FW34_9BILA</name>
<dbReference type="Pfam" id="PF01553">
    <property type="entry name" value="Acyltransferase"/>
    <property type="match status" value="1"/>
</dbReference>
<dbReference type="Gene3D" id="1.20.1250.20">
    <property type="entry name" value="MFS general substrate transporter like domains"/>
    <property type="match status" value="1"/>
</dbReference>
<accession>A0AA36FW34</accession>
<evidence type="ECO:0000313" key="4">
    <source>
        <dbReference type="Proteomes" id="UP001177023"/>
    </source>
</evidence>
<reference evidence="3" key="1">
    <citation type="submission" date="2023-06" db="EMBL/GenBank/DDBJ databases">
        <authorList>
            <person name="Delattre M."/>
        </authorList>
    </citation>
    <scope>NUCLEOTIDE SEQUENCE</scope>
    <source>
        <strain evidence="3">AF72</strain>
    </source>
</reference>
<evidence type="ECO:0000259" key="2">
    <source>
        <dbReference type="SMART" id="SM00563"/>
    </source>
</evidence>
<feature type="transmembrane region" description="Helical" evidence="1">
    <location>
        <begin position="45"/>
        <end position="68"/>
    </location>
</feature>
<gene>
    <name evidence="3" type="ORF">MSPICULIGERA_LOCUS7532</name>
</gene>
<organism evidence="3 4">
    <name type="scientific">Mesorhabditis spiculigera</name>
    <dbReference type="NCBI Taxonomy" id="96644"/>
    <lineage>
        <taxon>Eukaryota</taxon>
        <taxon>Metazoa</taxon>
        <taxon>Ecdysozoa</taxon>
        <taxon>Nematoda</taxon>
        <taxon>Chromadorea</taxon>
        <taxon>Rhabditida</taxon>
        <taxon>Rhabditina</taxon>
        <taxon>Rhabditomorpha</taxon>
        <taxon>Rhabditoidea</taxon>
        <taxon>Rhabditidae</taxon>
        <taxon>Mesorhabditinae</taxon>
        <taxon>Mesorhabditis</taxon>
    </lineage>
</organism>
<feature type="transmembrane region" description="Helical" evidence="1">
    <location>
        <begin position="248"/>
        <end position="269"/>
    </location>
</feature>
<protein>
    <recommendedName>
        <fullName evidence="2">Phospholipid/glycerol acyltransferase domain-containing protein</fullName>
    </recommendedName>
</protein>
<keyword evidence="4" id="KW-1185">Reference proteome</keyword>
<keyword evidence="1" id="KW-1133">Transmembrane helix</keyword>
<dbReference type="InterPro" id="IPR032098">
    <property type="entry name" value="Acyltransf_C"/>
</dbReference>
<dbReference type="SUPFAM" id="SSF103473">
    <property type="entry name" value="MFS general substrate transporter"/>
    <property type="match status" value="1"/>
</dbReference>
<feature type="transmembrane region" description="Helical" evidence="1">
    <location>
        <begin position="386"/>
        <end position="410"/>
    </location>
</feature>
<dbReference type="PANTHER" id="PTHR28658">
    <property type="entry name" value="TRANSMEMBRANE PROTEIN 180"/>
    <property type="match status" value="1"/>
</dbReference>
<comment type="caution">
    <text evidence="3">The sequence shown here is derived from an EMBL/GenBank/DDBJ whole genome shotgun (WGS) entry which is preliminary data.</text>
</comment>
<dbReference type="InterPro" id="IPR002123">
    <property type="entry name" value="Plipid/glycerol_acylTrfase"/>
</dbReference>
<feature type="transmembrane region" description="Helical" evidence="1">
    <location>
        <begin position="463"/>
        <end position="481"/>
    </location>
</feature>
<dbReference type="Proteomes" id="UP001177023">
    <property type="component" value="Unassembled WGS sequence"/>
</dbReference>
<dbReference type="InterPro" id="IPR040035">
    <property type="entry name" value="TMEM180"/>
</dbReference>
<dbReference type="SUPFAM" id="SSF69593">
    <property type="entry name" value="Glycerol-3-phosphate (1)-acyltransferase"/>
    <property type="match status" value="1"/>
</dbReference>
<feature type="transmembrane region" description="Helical" evidence="1">
    <location>
        <begin position="111"/>
        <end position="136"/>
    </location>
</feature>
<feature type="transmembrane region" description="Helical" evidence="1">
    <location>
        <begin position="12"/>
        <end position="33"/>
    </location>
</feature>
<dbReference type="AlphaFoldDB" id="A0AA36FW34"/>
<keyword evidence="1" id="KW-0472">Membrane</keyword>
<keyword evidence="1" id="KW-0812">Transmembrane</keyword>
<feature type="non-terminal residue" evidence="3">
    <location>
        <position position="805"/>
    </location>
</feature>
<feature type="transmembrane region" description="Helical" evidence="1">
    <location>
        <begin position="80"/>
        <end position="99"/>
    </location>
</feature>
<feature type="transmembrane region" description="Helical" evidence="1">
    <location>
        <begin position="289"/>
        <end position="307"/>
    </location>
</feature>
<feature type="transmembrane region" description="Helical" evidence="1">
    <location>
        <begin position="178"/>
        <end position="200"/>
    </location>
</feature>
<dbReference type="InterPro" id="IPR036259">
    <property type="entry name" value="MFS_trans_sf"/>
</dbReference>